<reference evidence="3" key="1">
    <citation type="journal article" date="2013" name="Science">
        <title>The Amborella genome and the evolution of flowering plants.</title>
        <authorList>
            <consortium name="Amborella Genome Project"/>
        </authorList>
    </citation>
    <scope>NUCLEOTIDE SEQUENCE [LARGE SCALE GENOMIC DNA]</scope>
</reference>
<dbReference type="AlphaFoldDB" id="W1NPJ6"/>
<name>W1NPJ6_AMBTC</name>
<protein>
    <submittedName>
        <fullName evidence="2">Uncharacterized protein</fullName>
    </submittedName>
</protein>
<gene>
    <name evidence="2" type="ORF">AMTR_s00074p00075100</name>
</gene>
<proteinExistence type="predicted"/>
<dbReference type="Proteomes" id="UP000017836">
    <property type="component" value="Unassembled WGS sequence"/>
</dbReference>
<dbReference type="HOGENOM" id="CLU_907166_0_0_1"/>
<dbReference type="Gramene" id="ERM96900">
    <property type="protein sequence ID" value="ERM96900"/>
    <property type="gene ID" value="AMTR_s00074p00075100"/>
</dbReference>
<dbReference type="EMBL" id="KI396637">
    <property type="protein sequence ID" value="ERM96900.1"/>
    <property type="molecule type" value="Genomic_DNA"/>
</dbReference>
<feature type="region of interest" description="Disordered" evidence="1">
    <location>
        <begin position="191"/>
        <end position="253"/>
    </location>
</feature>
<evidence type="ECO:0000313" key="2">
    <source>
        <dbReference type="EMBL" id="ERM96900.1"/>
    </source>
</evidence>
<sequence length="307" mass="33172">MSSFPSISTVEVTSQSLVSKGRHQLGTHPGSLRAFISFQGPKLTKVIKGDVKTTLNKFCPSRLPLCALSRSSNNNISGSVIALSLYDSRKSSRTYMLAVGMHLVPIGRAAGIVGPQREGTLCIYLAFKITPQYFGPMVAYRSRTNQREMYYDPSMVVRESDIESTANSYQRSGTSSGCSSRQRVAIPWDYGTQPLPRPVVRSPSHQFKDQRSRQSDNRGDPSIPVAPHPPTLENSGSGSATGSSSAHSSCRTDQAQLRASQISVRLAANLSMAQFSLGASQPVVENIVDLARIAQAVLQAIRNPSLG</sequence>
<keyword evidence="3" id="KW-1185">Reference proteome</keyword>
<evidence type="ECO:0000313" key="3">
    <source>
        <dbReference type="Proteomes" id="UP000017836"/>
    </source>
</evidence>
<evidence type="ECO:0000256" key="1">
    <source>
        <dbReference type="SAM" id="MobiDB-lite"/>
    </source>
</evidence>
<feature type="compositionally biased region" description="Basic and acidic residues" evidence="1">
    <location>
        <begin position="206"/>
        <end position="219"/>
    </location>
</feature>
<organism evidence="2 3">
    <name type="scientific">Amborella trichopoda</name>
    <dbReference type="NCBI Taxonomy" id="13333"/>
    <lineage>
        <taxon>Eukaryota</taxon>
        <taxon>Viridiplantae</taxon>
        <taxon>Streptophyta</taxon>
        <taxon>Embryophyta</taxon>
        <taxon>Tracheophyta</taxon>
        <taxon>Spermatophyta</taxon>
        <taxon>Magnoliopsida</taxon>
        <taxon>Amborellales</taxon>
        <taxon>Amborellaceae</taxon>
        <taxon>Amborella</taxon>
    </lineage>
</organism>
<feature type="compositionally biased region" description="Low complexity" evidence="1">
    <location>
        <begin position="235"/>
        <end position="249"/>
    </location>
</feature>
<accession>W1NPJ6</accession>